<organism evidence="1 2">
    <name type="scientific">Aspergillus sydowii CBS 593.65</name>
    <dbReference type="NCBI Taxonomy" id="1036612"/>
    <lineage>
        <taxon>Eukaryota</taxon>
        <taxon>Fungi</taxon>
        <taxon>Dikarya</taxon>
        <taxon>Ascomycota</taxon>
        <taxon>Pezizomycotina</taxon>
        <taxon>Eurotiomycetes</taxon>
        <taxon>Eurotiomycetidae</taxon>
        <taxon>Eurotiales</taxon>
        <taxon>Aspergillaceae</taxon>
        <taxon>Aspergillus</taxon>
        <taxon>Aspergillus subgen. Nidulantes</taxon>
    </lineage>
</organism>
<dbReference type="RefSeq" id="XP_040697240.1">
    <property type="nucleotide sequence ID" value="XM_040851146.1"/>
</dbReference>
<dbReference type="STRING" id="1036612.A0A1L9T1V0"/>
<keyword evidence="2" id="KW-1185">Reference proteome</keyword>
<dbReference type="VEuPathDB" id="FungiDB:ASPSYDRAFT_82366"/>
<dbReference type="OrthoDB" id="2963168at2759"/>
<evidence type="ECO:0000313" key="1">
    <source>
        <dbReference type="EMBL" id="OJJ53434.1"/>
    </source>
</evidence>
<dbReference type="EMBL" id="KV878597">
    <property type="protein sequence ID" value="OJJ53434.1"/>
    <property type="molecule type" value="Genomic_DNA"/>
</dbReference>
<proteinExistence type="predicted"/>
<protein>
    <submittedName>
        <fullName evidence="1">Uncharacterized protein</fullName>
    </submittedName>
</protein>
<dbReference type="AlphaFoldDB" id="A0A1L9T1V0"/>
<dbReference type="InterPro" id="IPR043129">
    <property type="entry name" value="ATPase_NBD"/>
</dbReference>
<dbReference type="Proteomes" id="UP000184356">
    <property type="component" value="Unassembled WGS sequence"/>
</dbReference>
<accession>A0A1L9T1V0</accession>
<dbReference type="PANTHER" id="PTHR14187">
    <property type="entry name" value="ALPHA KINASE/ELONGATION FACTOR 2 KINASE"/>
    <property type="match status" value="1"/>
</dbReference>
<reference evidence="2" key="1">
    <citation type="journal article" date="2017" name="Genome Biol.">
        <title>Comparative genomics reveals high biological diversity and specific adaptations in the industrially and medically important fungal genus Aspergillus.</title>
        <authorList>
            <person name="de Vries R.P."/>
            <person name="Riley R."/>
            <person name="Wiebenga A."/>
            <person name="Aguilar-Osorio G."/>
            <person name="Amillis S."/>
            <person name="Uchima C.A."/>
            <person name="Anderluh G."/>
            <person name="Asadollahi M."/>
            <person name="Askin M."/>
            <person name="Barry K."/>
            <person name="Battaglia E."/>
            <person name="Bayram O."/>
            <person name="Benocci T."/>
            <person name="Braus-Stromeyer S.A."/>
            <person name="Caldana C."/>
            <person name="Canovas D."/>
            <person name="Cerqueira G.C."/>
            <person name="Chen F."/>
            <person name="Chen W."/>
            <person name="Choi C."/>
            <person name="Clum A."/>
            <person name="Dos Santos R.A."/>
            <person name="Damasio A.R."/>
            <person name="Diallinas G."/>
            <person name="Emri T."/>
            <person name="Fekete E."/>
            <person name="Flipphi M."/>
            <person name="Freyberg S."/>
            <person name="Gallo A."/>
            <person name="Gournas C."/>
            <person name="Habgood R."/>
            <person name="Hainaut M."/>
            <person name="Harispe M.L."/>
            <person name="Henrissat B."/>
            <person name="Hilden K.S."/>
            <person name="Hope R."/>
            <person name="Hossain A."/>
            <person name="Karabika E."/>
            <person name="Karaffa L."/>
            <person name="Karanyi Z."/>
            <person name="Krasevec N."/>
            <person name="Kuo A."/>
            <person name="Kusch H."/>
            <person name="LaButti K."/>
            <person name="Lagendijk E.L."/>
            <person name="Lapidus A."/>
            <person name="Levasseur A."/>
            <person name="Lindquist E."/>
            <person name="Lipzen A."/>
            <person name="Logrieco A.F."/>
            <person name="MacCabe A."/>
            <person name="Maekelae M.R."/>
            <person name="Malavazi I."/>
            <person name="Melin P."/>
            <person name="Meyer V."/>
            <person name="Mielnichuk N."/>
            <person name="Miskei M."/>
            <person name="Molnar A.P."/>
            <person name="Mule G."/>
            <person name="Ngan C.Y."/>
            <person name="Orejas M."/>
            <person name="Orosz E."/>
            <person name="Ouedraogo J.P."/>
            <person name="Overkamp K.M."/>
            <person name="Park H.-S."/>
            <person name="Perrone G."/>
            <person name="Piumi F."/>
            <person name="Punt P.J."/>
            <person name="Ram A.F."/>
            <person name="Ramon A."/>
            <person name="Rauscher S."/>
            <person name="Record E."/>
            <person name="Riano-Pachon D.M."/>
            <person name="Robert V."/>
            <person name="Roehrig J."/>
            <person name="Ruller R."/>
            <person name="Salamov A."/>
            <person name="Salih N.S."/>
            <person name="Samson R.A."/>
            <person name="Sandor E."/>
            <person name="Sanguinetti M."/>
            <person name="Schuetze T."/>
            <person name="Sepcic K."/>
            <person name="Shelest E."/>
            <person name="Sherlock G."/>
            <person name="Sophianopoulou V."/>
            <person name="Squina F.M."/>
            <person name="Sun H."/>
            <person name="Susca A."/>
            <person name="Todd R.B."/>
            <person name="Tsang A."/>
            <person name="Unkles S.E."/>
            <person name="van de Wiele N."/>
            <person name="van Rossen-Uffink D."/>
            <person name="Oliveira J.V."/>
            <person name="Vesth T.C."/>
            <person name="Visser J."/>
            <person name="Yu J.-H."/>
            <person name="Zhou M."/>
            <person name="Andersen M.R."/>
            <person name="Archer D.B."/>
            <person name="Baker S.E."/>
            <person name="Benoit I."/>
            <person name="Brakhage A.A."/>
            <person name="Braus G.H."/>
            <person name="Fischer R."/>
            <person name="Frisvad J.C."/>
            <person name="Goldman G.H."/>
            <person name="Houbraken J."/>
            <person name="Oakley B."/>
            <person name="Pocsi I."/>
            <person name="Scazzocchio C."/>
            <person name="Seiboth B."/>
            <person name="vanKuyk P.A."/>
            <person name="Wortman J."/>
            <person name="Dyer P.S."/>
            <person name="Grigoriev I.V."/>
        </authorList>
    </citation>
    <scope>NUCLEOTIDE SEQUENCE [LARGE SCALE GENOMIC DNA]</scope>
    <source>
        <strain evidence="2">CBS 593.65</strain>
    </source>
</reference>
<gene>
    <name evidence="1" type="ORF">ASPSYDRAFT_82366</name>
</gene>
<dbReference type="Gene3D" id="3.30.420.40">
    <property type="match status" value="1"/>
</dbReference>
<dbReference type="PANTHER" id="PTHR14187:SF5">
    <property type="entry name" value="HEAT SHOCK 70 KDA PROTEIN 12A"/>
    <property type="match status" value="1"/>
</dbReference>
<dbReference type="CDD" id="cd10170">
    <property type="entry name" value="ASKHA_NBD_HSP70"/>
    <property type="match status" value="1"/>
</dbReference>
<dbReference type="GeneID" id="63767219"/>
<sequence>MPRDDGDGFMTRSSEVRKEGKFRGLMNRLRKEKNAEFHNCLVIGLDFGTTYSGASWITMADFGKDDINIITRWPGTTHEEAKTPTRLYYEFEGDAPLWGFEVPAHLDAIEWFKLLLLRDEDMWDSLRASDHIMRARRMLRESRKTAQDCVADYLRALWEHTISEILKVRKKYLIEALQFHVVLTVPAIWKDYARTSMTEAARKAGILDPRRAGETTLTFAPEPEAAALSSLIERMGCLDDDDVYLICDAGGGTVDVITYKIGSTMPLRLHEAVEGAGSVCGGIFIDEDFKIQLRNRLGRKFSMLSAVDINRILKAEWEYSIKPQYSKRNGKAEYLVSLNKTPLTGADLNDTRPGLPPIRDGYIRFSNSNIGQAFTNTAVPGLEKLLDSQIKKAKNKGLKVEGIILAGGLGSSRFLRTAICRGAILKGLMDAPLENRVEDYSTPSVLSTISRVSLGIRANVPWDPSIHSKKDKWYYHQEGTYKAKRNGLGEDVAKAHPIRKEYYSLYEDEDELKADDFNITIYQYDGDSPPVRWNERLGELCKITGKLWCCEYSELKDFRGKGGKWYKRLDYALEMVPSGASTLFTIYYGETKIGSGQAEIQYQ</sequence>
<name>A0A1L9T1V0_9EURO</name>
<evidence type="ECO:0000313" key="2">
    <source>
        <dbReference type="Proteomes" id="UP000184356"/>
    </source>
</evidence>
<dbReference type="SUPFAM" id="SSF53067">
    <property type="entry name" value="Actin-like ATPase domain"/>
    <property type="match status" value="2"/>
</dbReference>